<dbReference type="VEuPathDB" id="FungiDB:NCU01048"/>
<feature type="compositionally biased region" description="Polar residues" evidence="1">
    <location>
        <begin position="492"/>
        <end position="501"/>
    </location>
</feature>
<protein>
    <submittedName>
        <fullName evidence="2">Uncharacterized protein</fullName>
    </submittedName>
</protein>
<dbReference type="PaxDb" id="5141-EFNCRP00000004379"/>
<organism evidence="2 3">
    <name type="scientific">Neurospora crassa (strain ATCC 24698 / 74-OR23-1A / CBS 708.71 / DSM 1257 / FGSC 987)</name>
    <dbReference type="NCBI Taxonomy" id="367110"/>
    <lineage>
        <taxon>Eukaryota</taxon>
        <taxon>Fungi</taxon>
        <taxon>Dikarya</taxon>
        <taxon>Ascomycota</taxon>
        <taxon>Pezizomycotina</taxon>
        <taxon>Sordariomycetes</taxon>
        <taxon>Sordariomycetidae</taxon>
        <taxon>Sordariales</taxon>
        <taxon>Sordariaceae</taxon>
        <taxon>Neurospora</taxon>
    </lineage>
</organism>
<feature type="region of interest" description="Disordered" evidence="1">
    <location>
        <begin position="32"/>
        <end position="64"/>
    </location>
</feature>
<gene>
    <name evidence="2" type="ORF">NCU01048</name>
</gene>
<dbReference type="RefSeq" id="XP_961660.1">
    <property type="nucleotide sequence ID" value="XM_956567.2"/>
</dbReference>
<feature type="compositionally biased region" description="Polar residues" evidence="1">
    <location>
        <begin position="195"/>
        <end position="207"/>
    </location>
</feature>
<evidence type="ECO:0000256" key="1">
    <source>
        <dbReference type="SAM" id="MobiDB-lite"/>
    </source>
</evidence>
<feature type="compositionally biased region" description="Pro residues" evidence="1">
    <location>
        <begin position="274"/>
        <end position="292"/>
    </location>
</feature>
<evidence type="ECO:0000313" key="2">
    <source>
        <dbReference type="EMBL" id="EAA32424.1"/>
    </source>
</evidence>
<feature type="region of interest" description="Disordered" evidence="1">
    <location>
        <begin position="408"/>
        <end position="507"/>
    </location>
</feature>
<dbReference type="AlphaFoldDB" id="Q1K8B8"/>
<reference evidence="2 3" key="1">
    <citation type="journal article" date="2003" name="Nature">
        <title>The genome sequence of the filamentous fungus Neurospora crassa.</title>
        <authorList>
            <person name="Galagan J.E."/>
            <person name="Calvo S.E."/>
            <person name="Borkovich K.A."/>
            <person name="Selker E.U."/>
            <person name="Read N.D."/>
            <person name="Jaffe D."/>
            <person name="FitzHugh W."/>
            <person name="Ma L.J."/>
            <person name="Smirnov S."/>
            <person name="Purcell S."/>
            <person name="Rehman B."/>
            <person name="Elkins T."/>
            <person name="Engels R."/>
            <person name="Wang S."/>
            <person name="Nielsen C.B."/>
            <person name="Butler J."/>
            <person name="Endrizzi M."/>
            <person name="Qui D."/>
            <person name="Ianakiev P."/>
            <person name="Bell-Pedersen D."/>
            <person name="Nelson M.A."/>
            <person name="Werner-Washburne M."/>
            <person name="Selitrennikoff C.P."/>
            <person name="Kinsey J.A."/>
            <person name="Braun E.L."/>
            <person name="Zelter A."/>
            <person name="Schulte U."/>
            <person name="Kothe G.O."/>
            <person name="Jedd G."/>
            <person name="Mewes W."/>
            <person name="Staben C."/>
            <person name="Marcotte E."/>
            <person name="Greenberg D."/>
            <person name="Roy A."/>
            <person name="Foley K."/>
            <person name="Naylor J."/>
            <person name="Stange-Thomann N."/>
            <person name="Barrett R."/>
            <person name="Gnerre S."/>
            <person name="Kamal M."/>
            <person name="Kamvysselis M."/>
            <person name="Mauceli E."/>
            <person name="Bielke C."/>
            <person name="Rudd S."/>
            <person name="Frishman D."/>
            <person name="Krystofova S."/>
            <person name="Rasmussen C."/>
            <person name="Metzenberg R.L."/>
            <person name="Perkins D.D."/>
            <person name="Kroken S."/>
            <person name="Cogoni C."/>
            <person name="Macino G."/>
            <person name="Catcheside D."/>
            <person name="Li W."/>
            <person name="Pratt R.J."/>
            <person name="Osmani S.A."/>
            <person name="DeSouza C.P."/>
            <person name="Glass L."/>
            <person name="Orbach M.J."/>
            <person name="Berglund J.A."/>
            <person name="Voelker R."/>
            <person name="Yarden O."/>
            <person name="Plamann M."/>
            <person name="Seiler S."/>
            <person name="Dunlap J."/>
            <person name="Radford A."/>
            <person name="Aramayo R."/>
            <person name="Natvig D.O."/>
            <person name="Alex L.A."/>
            <person name="Mannhaupt G."/>
            <person name="Ebbole D.J."/>
            <person name="Freitag M."/>
            <person name="Paulsen I."/>
            <person name="Sachs M.S."/>
            <person name="Lander E.S."/>
            <person name="Nusbaum C."/>
            <person name="Birren B."/>
        </authorList>
    </citation>
    <scope>NUCLEOTIDE SEQUENCE [LARGE SCALE GENOMIC DNA]</scope>
    <source>
        <strain evidence="3">ATCC 24698 / 74-OR23-1A / CBS 708.71 / DSM 1257 / FGSC 987</strain>
    </source>
</reference>
<dbReference type="OMA" id="MVWEEAV"/>
<name>Q1K8B8_NEUCR</name>
<dbReference type="EMBL" id="CM002240">
    <property type="protein sequence ID" value="EAA32424.1"/>
    <property type="molecule type" value="Genomic_DNA"/>
</dbReference>
<dbReference type="OrthoDB" id="4584413at2759"/>
<sequence>MSYEHRCLMRRRLELYHDLLTEQLRPRIEAAAAAATENENPDSGTIEYIDDDTDNTDDTDDSDEDLCEWDHAENKSSGESYARVTQWRCGLERNEVSETDAPDYCEQTEEGSGQIDLRQQDNNNAACLTADVRHIEQACSVNAADTSVRNCGGPLTPLLATLPLNPMARNQEHGQEEDGETASSSFETTKREASNIASPDQGNSSLKATRDDSSDKFTASPRSPCRELSVTASPVPMNKDNHTASIHRQSNLINQSQPTPTTLKLSQLPRRSKSPPPLNFFPSRCPPTPPPDTSSFTSTYSPLRFTVTPAQLEFFYKHIHKVEYMIRGIDYQFQMHEYRDEVRRQNRRTRIRAEVEERMRIIEWSNDIPGEDWGSVAGMDETELVEESAEEIGQQSWENDTVVAVWDTGGLEGNQPADTEGEGDDDPSSYEPGGVGDGCATDGHGEEDDSVWVDGAGDEDADAAADGTSSDETGWNCAWSSTCLEPEKKTQPHQPTKSSSLRKGYTPDDMVWEEAVAEAEYLRSFGHQSKKDKRGRRYWRL</sequence>
<feature type="compositionally biased region" description="Acidic residues" evidence="1">
    <location>
        <begin position="48"/>
        <end position="64"/>
    </location>
</feature>
<feature type="compositionally biased region" description="Low complexity" evidence="1">
    <location>
        <begin position="464"/>
        <end position="473"/>
    </location>
</feature>
<feature type="compositionally biased region" description="Polar residues" evidence="1">
    <location>
        <begin position="243"/>
        <end position="265"/>
    </location>
</feature>
<accession>Q1K8B8</accession>
<dbReference type="KEGG" id="ncr:NCU01048"/>
<feature type="region of interest" description="Disordered" evidence="1">
    <location>
        <begin position="170"/>
        <end position="296"/>
    </location>
</feature>
<dbReference type="Proteomes" id="UP000001805">
    <property type="component" value="Chromosome 2, Linkage Group V"/>
</dbReference>
<feature type="compositionally biased region" description="Acidic residues" evidence="1">
    <location>
        <begin position="419"/>
        <end position="428"/>
    </location>
</feature>
<dbReference type="GeneID" id="3877851"/>
<proteinExistence type="predicted"/>
<dbReference type="HOGENOM" id="CLU_512068_0_0_1"/>
<dbReference type="InParanoid" id="Q1K8B8"/>
<evidence type="ECO:0000313" key="3">
    <source>
        <dbReference type="Proteomes" id="UP000001805"/>
    </source>
</evidence>
<keyword evidence="3" id="KW-1185">Reference proteome</keyword>
<feature type="compositionally biased region" description="Acidic residues" evidence="1">
    <location>
        <begin position="445"/>
        <end position="463"/>
    </location>
</feature>